<dbReference type="AlphaFoldDB" id="A0A4Q0Y0Q3"/>
<proteinExistence type="predicted"/>
<name>A0A4Q0Y0Q3_9BACT</name>
<organism evidence="2 3">
    <name type="scientific">Halarcobacter anaerophilus</name>
    <dbReference type="NCBI Taxonomy" id="877500"/>
    <lineage>
        <taxon>Bacteria</taxon>
        <taxon>Pseudomonadati</taxon>
        <taxon>Campylobacterota</taxon>
        <taxon>Epsilonproteobacteria</taxon>
        <taxon>Campylobacterales</taxon>
        <taxon>Arcobacteraceae</taxon>
        <taxon>Halarcobacter</taxon>
    </lineage>
</organism>
<dbReference type="EMBL" id="PDKO01000012">
    <property type="protein sequence ID" value="RXJ61801.1"/>
    <property type="molecule type" value="Genomic_DNA"/>
</dbReference>
<dbReference type="InterPro" id="IPR032617">
    <property type="entry name" value="DUF4885"/>
</dbReference>
<accession>A0A4Q0Y0Q3</accession>
<evidence type="ECO:0000313" key="3">
    <source>
        <dbReference type="Proteomes" id="UP000290191"/>
    </source>
</evidence>
<gene>
    <name evidence="2" type="ORF">CRV06_12465</name>
</gene>
<dbReference type="STRING" id="877500.GCA_000935065_01241"/>
<dbReference type="OrthoDB" id="2056069at2"/>
<dbReference type="Pfam" id="PF16226">
    <property type="entry name" value="DUF4885"/>
    <property type="match status" value="1"/>
</dbReference>
<feature type="region of interest" description="Disordered" evidence="1">
    <location>
        <begin position="15"/>
        <end position="36"/>
    </location>
</feature>
<dbReference type="Proteomes" id="UP000290191">
    <property type="component" value="Unassembled WGS sequence"/>
</dbReference>
<sequence length="346" mass="39939">MIINSNTHTFIQNSNNKINSLSKESNKTEENKISDEEPVIQARNEYESESDKRRALHTAYYSKVNEENKKFANPYAHISDKYYLPSSPYYIEGLTRQERRIASGTEIQYLNLGASNINYGDPIFRGMGPLYGDVEVAKEKAYNRQAVNEQFQQLLDSNNITIPQNTKLRFTIDPNDYKVSVSGTEDLEMKKVLEELLDKENAKGLFYHIISSRSDDSMQYSHEKFSRFNLIREMQDITGYNLRDLDIVDGKFVTNDGTDIFEIYSKNVRDSDSIPEFSKKYMISSYGKDLYELAQNGFNSVPDLILSIDYENNSFYDVGQSENFGTGQTQWIEQLKASKADEFIYV</sequence>
<comment type="caution">
    <text evidence="2">The sequence shown here is derived from an EMBL/GenBank/DDBJ whole genome shotgun (WGS) entry which is preliminary data.</text>
</comment>
<evidence type="ECO:0000313" key="2">
    <source>
        <dbReference type="EMBL" id="RXJ61801.1"/>
    </source>
</evidence>
<protein>
    <submittedName>
        <fullName evidence="2">DUF4885 domain-containing protein</fullName>
    </submittedName>
</protein>
<evidence type="ECO:0000256" key="1">
    <source>
        <dbReference type="SAM" id="MobiDB-lite"/>
    </source>
</evidence>
<keyword evidence="3" id="KW-1185">Reference proteome</keyword>
<dbReference type="RefSeq" id="WP_129082740.1">
    <property type="nucleotide sequence ID" value="NZ_CP041070.1"/>
</dbReference>
<reference evidence="2 3" key="1">
    <citation type="submission" date="2017-10" db="EMBL/GenBank/DDBJ databases">
        <title>Genomics of the genus Arcobacter.</title>
        <authorList>
            <person name="Perez-Cataluna A."/>
            <person name="Figueras M.J."/>
        </authorList>
    </citation>
    <scope>NUCLEOTIDE SEQUENCE [LARGE SCALE GENOMIC DNA]</scope>
    <source>
        <strain evidence="2 3">DSM 24636</strain>
    </source>
</reference>
<feature type="compositionally biased region" description="Basic and acidic residues" evidence="1">
    <location>
        <begin position="24"/>
        <end position="35"/>
    </location>
</feature>